<feature type="transmembrane region" description="Helical" evidence="6">
    <location>
        <begin position="125"/>
        <end position="146"/>
    </location>
</feature>
<dbReference type="AlphaFoldDB" id="A0AAD9SAA3"/>
<evidence type="ECO:0000313" key="8">
    <source>
        <dbReference type="EMBL" id="KAK2601154.1"/>
    </source>
</evidence>
<dbReference type="SUPFAM" id="SSF51197">
    <property type="entry name" value="Clavaminate synthase-like"/>
    <property type="match status" value="1"/>
</dbReference>
<dbReference type="Gene3D" id="1.20.1250.20">
    <property type="entry name" value="MFS general substrate transporter like domains"/>
    <property type="match status" value="2"/>
</dbReference>
<evidence type="ECO:0000256" key="2">
    <source>
        <dbReference type="ARBA" id="ARBA00022448"/>
    </source>
</evidence>
<keyword evidence="5 6" id="KW-0472">Membrane</keyword>
<dbReference type="Gene3D" id="3.30.559.10">
    <property type="entry name" value="Chloramphenicol acetyltransferase-like domain"/>
    <property type="match status" value="1"/>
</dbReference>
<feature type="transmembrane region" description="Helical" evidence="6">
    <location>
        <begin position="152"/>
        <end position="176"/>
    </location>
</feature>
<feature type="transmembrane region" description="Helical" evidence="6">
    <location>
        <begin position="293"/>
        <end position="312"/>
    </location>
</feature>
<dbReference type="Gene3D" id="3.30.559.30">
    <property type="entry name" value="Nonribosomal peptide synthetase, condensation domain"/>
    <property type="match status" value="1"/>
</dbReference>
<reference evidence="8" key="1">
    <citation type="submission" date="2023-06" db="EMBL/GenBank/DDBJ databases">
        <authorList>
            <person name="Noh H."/>
        </authorList>
    </citation>
    <scope>NUCLEOTIDE SEQUENCE</scope>
    <source>
        <strain evidence="8">DUCC20226</strain>
    </source>
</reference>
<feature type="transmembrane region" description="Helical" evidence="6">
    <location>
        <begin position="324"/>
        <end position="346"/>
    </location>
</feature>
<keyword evidence="3 6" id="KW-0812">Transmembrane</keyword>
<protein>
    <recommendedName>
        <fullName evidence="7">Major facilitator superfamily (MFS) profile domain-containing protein</fullName>
    </recommendedName>
</protein>
<feature type="domain" description="Major facilitator superfamily (MFS) profile" evidence="7">
    <location>
        <begin position="60"/>
        <end position="472"/>
    </location>
</feature>
<accession>A0AAD9SAA3</accession>
<dbReference type="EMBL" id="JAUJFL010000006">
    <property type="protein sequence ID" value="KAK2601154.1"/>
    <property type="molecule type" value="Genomic_DNA"/>
</dbReference>
<dbReference type="InterPro" id="IPR023213">
    <property type="entry name" value="CAT-like_dom_sf"/>
</dbReference>
<evidence type="ECO:0000313" key="9">
    <source>
        <dbReference type="Proteomes" id="UP001265746"/>
    </source>
</evidence>
<keyword evidence="4 6" id="KW-1133">Transmembrane helix</keyword>
<evidence type="ECO:0000256" key="6">
    <source>
        <dbReference type="SAM" id="Phobius"/>
    </source>
</evidence>
<proteinExistence type="predicted"/>
<dbReference type="InterPro" id="IPR011701">
    <property type="entry name" value="MFS"/>
</dbReference>
<evidence type="ECO:0000256" key="5">
    <source>
        <dbReference type="ARBA" id="ARBA00023136"/>
    </source>
</evidence>
<comment type="subcellular location">
    <subcellularLocation>
        <location evidence="1">Membrane</location>
        <topology evidence="1">Multi-pass membrane protein</topology>
    </subcellularLocation>
</comment>
<dbReference type="Pfam" id="PF07690">
    <property type="entry name" value="MFS_1"/>
    <property type="match status" value="1"/>
</dbReference>
<dbReference type="FunFam" id="1.20.1250.20:FF:000013">
    <property type="entry name" value="MFS general substrate transporter"/>
    <property type="match status" value="1"/>
</dbReference>
<organism evidence="8 9">
    <name type="scientific">Phomopsis amygdali</name>
    <name type="common">Fusicoccum amygdali</name>
    <dbReference type="NCBI Taxonomy" id="1214568"/>
    <lineage>
        <taxon>Eukaryota</taxon>
        <taxon>Fungi</taxon>
        <taxon>Dikarya</taxon>
        <taxon>Ascomycota</taxon>
        <taxon>Pezizomycotina</taxon>
        <taxon>Sordariomycetes</taxon>
        <taxon>Sordariomycetidae</taxon>
        <taxon>Diaporthales</taxon>
        <taxon>Diaporthaceae</taxon>
        <taxon>Diaporthe</taxon>
    </lineage>
</organism>
<gene>
    <name evidence="8" type="ORF">N8I77_010624</name>
</gene>
<dbReference type="FunFam" id="1.20.1250.20:FF:000057">
    <property type="entry name" value="MFS general substrate transporter"/>
    <property type="match status" value="1"/>
</dbReference>
<dbReference type="GO" id="GO:0022857">
    <property type="term" value="F:transmembrane transporter activity"/>
    <property type="evidence" value="ECO:0007669"/>
    <property type="project" value="InterPro"/>
</dbReference>
<name>A0AAD9SAA3_PHOAM</name>
<evidence type="ECO:0000256" key="1">
    <source>
        <dbReference type="ARBA" id="ARBA00004141"/>
    </source>
</evidence>
<dbReference type="GO" id="GO:0016020">
    <property type="term" value="C:membrane"/>
    <property type="evidence" value="ECO:0007669"/>
    <property type="project" value="UniProtKB-SubCell"/>
</dbReference>
<keyword evidence="2" id="KW-0813">Transport</keyword>
<evidence type="ECO:0000256" key="4">
    <source>
        <dbReference type="ARBA" id="ARBA00022989"/>
    </source>
</evidence>
<dbReference type="InterPro" id="IPR020846">
    <property type="entry name" value="MFS_dom"/>
</dbReference>
<dbReference type="InterPro" id="IPR036259">
    <property type="entry name" value="MFS_trans_sf"/>
</dbReference>
<dbReference type="PANTHER" id="PTHR42034:SF1">
    <property type="entry name" value="CONDENSATION DOMAIN-CONTAINING PROTEIN"/>
    <property type="match status" value="1"/>
</dbReference>
<dbReference type="SUPFAM" id="SSF103473">
    <property type="entry name" value="MFS general substrate transporter"/>
    <property type="match status" value="1"/>
</dbReference>
<evidence type="ECO:0000256" key="3">
    <source>
        <dbReference type="ARBA" id="ARBA00022692"/>
    </source>
</evidence>
<feature type="transmembrane region" description="Helical" evidence="6">
    <location>
        <begin position="442"/>
        <end position="467"/>
    </location>
</feature>
<keyword evidence="9" id="KW-1185">Reference proteome</keyword>
<sequence length="1145" mass="125928">MASLKEDDDYVNHVHKEDVLEEDDIENQSSNAMPGILRRLTLEEYKKVGYKATLKMDIIILPCLMLMYILNYLDRNNIASAKLANISEDLDLTPIEYQSCISILFAGYILMQVPSNMMLGKVKWPGVYICTAMGVWGVISAAQTVVQDFAGLAIARFFIGFVEAVFFSGGLFYLSLFYNRKQYAFRAALFYSGSQLGNAFGGLLAIGILKLDGKHGLAGWRWLFLVEGVVTTGLAVVFALVLPNSPTEFKNLTEVEKAWVIWNQQQDQGQSDDRSEITARKGLSLALKDPKTWLFLATLYAIYTSAGVTNFFPLVVSTLGYDRTVTLALIAPPFVLCCITMLAVGFHSDRVGERYWHISLPLVVTLVANIIAVSTLSTAARYTAMMLMPASFYAAVVVLLSWITGTLNQPVAKRASAIALIISVCNTSNIWTPYLYNSAPRYFVAFTVNLVAAAAAILVATITRFYLRRENQKLDDGNPRTNMLKPGTDPVSGIFSGEDWREFLLPGAVRVAVGLSGTGLFVENAILRHRSPTYLEFKDKVEMALESFVGRLCGFKEPWCIPRSLLSCAVPRGETTPVHYDQIFLRAGAPTSVTAWVPIRDVKSEGGVLIYLDKSSEARPALDALIMPSTSLEWTQTSPGTWERGIDEIEEFYATMAALYEASGRMFFGITGHASITIDLPSGSTQAKINAAEHEVDEAFGKAWLSLRHDHPTLAARVTHDTSRQEWTKSYSQLKSDVEQQKWLEETLVPITTGQTGAEFANSDPPAPKLPTLFILQLPSITSKDASISIRRDLVLRSPHDIVDGIGTLLVLNNFIVHASRAYAGGRCYTVPALDGSETSNLSPSYRVAAAVPPELSTSQRDRLEEISSEKSALAASSSQNIEILSLPYTAGALLPGRHQRAALVFDRDETSRLLASCKAVNTTPTHMFHAAAAMVARDLYLQKKAAPIMAERVRYISYILRNERAVCKEPYSTAKHPAALYHSVSGQSLVIDMDPRLLAGSDKNSRKDEFRSIVETVKAFYQEVRNDREHYALCPAMWAAGTPSLPITARPFPVPPPKKHASVSLSSMGLVDSIVASRIGAFRVRNPWVTGEELGNGLGLFLGTFDGELCLSAAYNEAWHGEAEVAEYLGRCKAVVFDCLEMAA</sequence>
<feature type="transmembrane region" description="Helical" evidence="6">
    <location>
        <begin position="220"/>
        <end position="242"/>
    </location>
</feature>
<evidence type="ECO:0000259" key="7">
    <source>
        <dbReference type="PROSITE" id="PS50850"/>
    </source>
</evidence>
<feature type="transmembrane region" description="Helical" evidence="6">
    <location>
        <begin position="358"/>
        <end position="376"/>
    </location>
</feature>
<comment type="caution">
    <text evidence="8">The sequence shown here is derived from an EMBL/GenBank/DDBJ whole genome shotgun (WGS) entry which is preliminary data.</text>
</comment>
<feature type="transmembrane region" description="Helical" evidence="6">
    <location>
        <begin position="54"/>
        <end position="73"/>
    </location>
</feature>
<dbReference type="Proteomes" id="UP001265746">
    <property type="component" value="Unassembled WGS sequence"/>
</dbReference>
<dbReference type="PANTHER" id="PTHR42034">
    <property type="entry name" value="CHROMOSOME 7, WHOLE GENOME SHOTGUN SEQUENCE-RELATED"/>
    <property type="match status" value="1"/>
</dbReference>
<feature type="transmembrane region" description="Helical" evidence="6">
    <location>
        <begin position="382"/>
        <end position="403"/>
    </location>
</feature>
<feature type="transmembrane region" description="Helical" evidence="6">
    <location>
        <begin position="188"/>
        <end position="208"/>
    </location>
</feature>
<dbReference type="PROSITE" id="PS50850">
    <property type="entry name" value="MFS"/>
    <property type="match status" value="1"/>
</dbReference>